<dbReference type="EMBL" id="JAUQSZ010000012">
    <property type="protein sequence ID" value="MDO7843963.1"/>
    <property type="molecule type" value="Genomic_DNA"/>
</dbReference>
<keyword evidence="1" id="KW-0732">Signal</keyword>
<comment type="caution">
    <text evidence="2">The sequence shown here is derived from an EMBL/GenBank/DDBJ whole genome shotgun (WGS) entry which is preliminary data.</text>
</comment>
<sequence>MRALIAAALLLLPVPAQAEGFAVHDLTTVATDLQKALGDGFVERAEPTRVTLTCPSCAGAPIIDVLIGRQTDGTEQRIRSGETKIARMEALCREREPACRLVALDVAPAIGWITAYPMGDHAGATAVVLRDSDLLTIRSIAGNAATARAHADKLLAVARGIIGD</sequence>
<accession>A0ABT9A338</accession>
<evidence type="ECO:0000256" key="1">
    <source>
        <dbReference type="SAM" id="SignalP"/>
    </source>
</evidence>
<name>A0ABT9A338_9SPHN</name>
<evidence type="ECO:0000313" key="3">
    <source>
        <dbReference type="Proteomes" id="UP001176468"/>
    </source>
</evidence>
<evidence type="ECO:0000313" key="2">
    <source>
        <dbReference type="EMBL" id="MDO7843963.1"/>
    </source>
</evidence>
<dbReference type="Proteomes" id="UP001176468">
    <property type="component" value="Unassembled WGS sequence"/>
</dbReference>
<reference evidence="2" key="1">
    <citation type="submission" date="2023-07" db="EMBL/GenBank/DDBJ databases">
        <authorList>
            <person name="Kim M.K."/>
        </authorList>
    </citation>
    <scope>NUCLEOTIDE SEQUENCE</scope>
    <source>
        <strain evidence="2">CA1-15</strain>
    </source>
</reference>
<gene>
    <name evidence="2" type="ORF">Q5H94_16665</name>
</gene>
<organism evidence="2 3">
    <name type="scientific">Sphingomonas immobilis</name>
    <dbReference type="NCBI Taxonomy" id="3063997"/>
    <lineage>
        <taxon>Bacteria</taxon>
        <taxon>Pseudomonadati</taxon>
        <taxon>Pseudomonadota</taxon>
        <taxon>Alphaproteobacteria</taxon>
        <taxon>Sphingomonadales</taxon>
        <taxon>Sphingomonadaceae</taxon>
        <taxon>Sphingomonas</taxon>
    </lineage>
</organism>
<protein>
    <submittedName>
        <fullName evidence="2">Uncharacterized protein</fullName>
    </submittedName>
</protein>
<feature type="chain" id="PRO_5045290492" evidence="1">
    <location>
        <begin position="19"/>
        <end position="164"/>
    </location>
</feature>
<dbReference type="RefSeq" id="WP_304562413.1">
    <property type="nucleotide sequence ID" value="NZ_JAUQSZ010000012.1"/>
</dbReference>
<proteinExistence type="predicted"/>
<feature type="signal peptide" evidence="1">
    <location>
        <begin position="1"/>
        <end position="18"/>
    </location>
</feature>
<keyword evidence="3" id="KW-1185">Reference proteome</keyword>